<evidence type="ECO:0000256" key="1">
    <source>
        <dbReference type="SAM" id="MobiDB-lite"/>
    </source>
</evidence>
<feature type="compositionally biased region" description="Basic and acidic residues" evidence="1">
    <location>
        <begin position="86"/>
        <end position="109"/>
    </location>
</feature>
<sequence length="142" mass="15770">MIKFSLICDQGHDFEAWFRNTGDFETQKKRGFLECPSCGSTRISKALMAPNVSTARKREEVAVATGNGAQREIMAKLQEMARAVKKNGEDVGERFPEEARKIHYGESDPRGIYGKATPDEVASLLDEGVEVLPLPDLPEELN</sequence>
<dbReference type="RefSeq" id="WP_175278099.1">
    <property type="nucleotide sequence ID" value="NZ_CP054836.1"/>
</dbReference>
<accession>A0A6N1VHE6</accession>
<dbReference type="Pfam" id="PF06676">
    <property type="entry name" value="DUF1178"/>
    <property type="match status" value="1"/>
</dbReference>
<dbReference type="PIRSF" id="PIRSF032131">
    <property type="entry name" value="UCP032131"/>
    <property type="match status" value="1"/>
</dbReference>
<protein>
    <submittedName>
        <fullName evidence="2">DUF1178 family protein</fullName>
    </submittedName>
</protein>
<dbReference type="EMBL" id="CP054836">
    <property type="protein sequence ID" value="QKV20208.1"/>
    <property type="molecule type" value="Genomic_DNA"/>
</dbReference>
<dbReference type="KEGG" id="orm:HTY61_18005"/>
<evidence type="ECO:0000313" key="2">
    <source>
        <dbReference type="EMBL" id="QKV20208.1"/>
    </source>
</evidence>
<keyword evidence="3" id="KW-1185">Reference proteome</keyword>
<feature type="region of interest" description="Disordered" evidence="1">
    <location>
        <begin position="86"/>
        <end position="117"/>
    </location>
</feature>
<dbReference type="AlphaFoldDB" id="A0A6N1VHE6"/>
<dbReference type="InterPro" id="IPR009562">
    <property type="entry name" value="DUF1178"/>
</dbReference>
<evidence type="ECO:0000313" key="3">
    <source>
        <dbReference type="Proteomes" id="UP000509367"/>
    </source>
</evidence>
<dbReference type="Proteomes" id="UP000509367">
    <property type="component" value="Chromosome"/>
</dbReference>
<reference evidence="2 3" key="1">
    <citation type="submission" date="2020-06" db="EMBL/GenBank/DDBJ databases">
        <title>Oricola thermophila sp. nov. isolated from a tidal sediments.</title>
        <authorList>
            <person name="Kwon K.K."/>
            <person name="Yang S.-H."/>
            <person name="Park M.-J."/>
        </authorList>
    </citation>
    <scope>NUCLEOTIDE SEQUENCE [LARGE SCALE GENOMIC DNA]</scope>
    <source>
        <strain evidence="2 3">MEBiC13590</strain>
    </source>
</reference>
<proteinExistence type="predicted"/>
<organism evidence="2 3">
    <name type="scientific">Oricola thermophila</name>
    <dbReference type="NCBI Taxonomy" id="2742145"/>
    <lineage>
        <taxon>Bacteria</taxon>
        <taxon>Pseudomonadati</taxon>
        <taxon>Pseudomonadota</taxon>
        <taxon>Alphaproteobacteria</taxon>
        <taxon>Hyphomicrobiales</taxon>
        <taxon>Ahrensiaceae</taxon>
        <taxon>Oricola</taxon>
    </lineage>
</organism>
<gene>
    <name evidence="2" type="ORF">HTY61_18005</name>
</gene>
<name>A0A6N1VHE6_9HYPH</name>